<dbReference type="Pfam" id="PF11167">
    <property type="entry name" value="DUF2953"/>
    <property type="match status" value="1"/>
</dbReference>
<sequence>MNWLLLMLLFLILLLILIMFSKASVHIDFYHGNDNDHLKVVVRALGGLITLRKEIPMIKVDEDSPSVVISEETKTGPNETTKAQGERSFDKADLLDSLDDIKALIEHVVGLHTHVRKLLAKVKIKKLEWHTNVGIGDAASTAIACGAIWSVKGGILAILSHYMRLVASPVVTVTPNFQRSTSQILLKCMFQITMGHAIWAGIKLVKYWKGGMPEFKTKPLAVLSNNNANSI</sequence>
<organism evidence="1 2">
    <name type="scientific">Mesobacillus campisalis</name>
    <dbReference type="NCBI Taxonomy" id="1408103"/>
    <lineage>
        <taxon>Bacteria</taxon>
        <taxon>Bacillati</taxon>
        <taxon>Bacillota</taxon>
        <taxon>Bacilli</taxon>
        <taxon>Bacillales</taxon>
        <taxon>Bacillaceae</taxon>
        <taxon>Mesobacillus</taxon>
    </lineage>
</organism>
<keyword evidence="2" id="KW-1185">Reference proteome</keyword>
<dbReference type="PATRIC" id="fig|1408103.3.peg.2080"/>
<dbReference type="OrthoDB" id="1683589at2"/>
<evidence type="ECO:0000313" key="1">
    <source>
        <dbReference type="EMBL" id="KKK38367.1"/>
    </source>
</evidence>
<dbReference type="Proteomes" id="UP000034166">
    <property type="component" value="Unassembled WGS sequence"/>
</dbReference>
<evidence type="ECO:0000313" key="2">
    <source>
        <dbReference type="Proteomes" id="UP000034166"/>
    </source>
</evidence>
<gene>
    <name evidence="1" type="ORF">WQ57_09260</name>
</gene>
<accession>A0A0M2SZF9</accession>
<proteinExistence type="predicted"/>
<evidence type="ECO:0008006" key="3">
    <source>
        <dbReference type="Google" id="ProtNLM"/>
    </source>
</evidence>
<dbReference type="InterPro" id="IPR021338">
    <property type="entry name" value="DUF2953"/>
</dbReference>
<dbReference type="AlphaFoldDB" id="A0A0M2SZF9"/>
<reference evidence="1 2" key="1">
    <citation type="submission" date="2015-04" db="EMBL/GenBank/DDBJ databases">
        <title>Taxonomic description and genome sequence of Bacillus campisalis sp. nov., a novel member of the genus Bacillus isolated from solar saltern.</title>
        <authorList>
            <person name="Mathan Kumar R."/>
            <person name="Kaur G."/>
            <person name="Kumar A."/>
            <person name="Singh N.K."/>
            <person name="Kaur N."/>
            <person name="Kumar N."/>
            <person name="Mayilraj S."/>
        </authorList>
    </citation>
    <scope>NUCLEOTIDE SEQUENCE [LARGE SCALE GENOMIC DNA]</scope>
    <source>
        <strain evidence="1 2">SA2-6</strain>
    </source>
</reference>
<dbReference type="RefSeq" id="WP_046523472.1">
    <property type="nucleotide sequence ID" value="NZ_LAYY01000008.1"/>
</dbReference>
<protein>
    <recommendedName>
        <fullName evidence="3">Sporulation protein</fullName>
    </recommendedName>
</protein>
<name>A0A0M2SZF9_9BACI</name>
<comment type="caution">
    <text evidence="1">The sequence shown here is derived from an EMBL/GenBank/DDBJ whole genome shotgun (WGS) entry which is preliminary data.</text>
</comment>
<dbReference type="EMBL" id="LAYY01000008">
    <property type="protein sequence ID" value="KKK38367.1"/>
    <property type="molecule type" value="Genomic_DNA"/>
</dbReference>